<name>A0ABT8WSX0_9FLAO</name>
<evidence type="ECO:0000313" key="3">
    <source>
        <dbReference type="Proteomes" id="UP001176806"/>
    </source>
</evidence>
<feature type="transmembrane region" description="Helical" evidence="1">
    <location>
        <begin position="28"/>
        <end position="46"/>
    </location>
</feature>
<keyword evidence="1" id="KW-1133">Transmembrane helix</keyword>
<feature type="transmembrane region" description="Helical" evidence="1">
    <location>
        <begin position="83"/>
        <end position="103"/>
    </location>
</feature>
<organism evidence="2 3">
    <name type="scientific">Flavivirga jejuensis</name>
    <dbReference type="NCBI Taxonomy" id="870487"/>
    <lineage>
        <taxon>Bacteria</taxon>
        <taxon>Pseudomonadati</taxon>
        <taxon>Bacteroidota</taxon>
        <taxon>Flavobacteriia</taxon>
        <taxon>Flavobacteriales</taxon>
        <taxon>Flavobacteriaceae</taxon>
        <taxon>Flavivirga</taxon>
    </lineage>
</organism>
<proteinExistence type="predicted"/>
<gene>
    <name evidence="2" type="ORF">Q4Q40_18990</name>
</gene>
<dbReference type="Proteomes" id="UP001176806">
    <property type="component" value="Unassembled WGS sequence"/>
</dbReference>
<protein>
    <recommendedName>
        <fullName evidence="4">Lipoprotein</fullName>
    </recommendedName>
</protein>
<evidence type="ECO:0008006" key="4">
    <source>
        <dbReference type="Google" id="ProtNLM"/>
    </source>
</evidence>
<feature type="transmembrane region" description="Helical" evidence="1">
    <location>
        <begin position="53"/>
        <end position="71"/>
    </location>
</feature>
<reference evidence="2" key="1">
    <citation type="submission" date="2023-07" db="EMBL/GenBank/DDBJ databases">
        <title>Two novel species in the genus Flavivirga.</title>
        <authorList>
            <person name="Kwon K."/>
        </authorList>
    </citation>
    <scope>NUCLEOTIDE SEQUENCE</scope>
    <source>
        <strain evidence="2">KACC 14158</strain>
    </source>
</reference>
<comment type="caution">
    <text evidence="2">The sequence shown here is derived from an EMBL/GenBank/DDBJ whole genome shotgun (WGS) entry which is preliminary data.</text>
</comment>
<keyword evidence="3" id="KW-1185">Reference proteome</keyword>
<keyword evidence="1" id="KW-0812">Transmembrane</keyword>
<evidence type="ECO:0000313" key="2">
    <source>
        <dbReference type="EMBL" id="MDO5976291.1"/>
    </source>
</evidence>
<dbReference type="EMBL" id="JAUOEL010000007">
    <property type="protein sequence ID" value="MDO5976291.1"/>
    <property type="molecule type" value="Genomic_DNA"/>
</dbReference>
<dbReference type="RefSeq" id="WP_303303573.1">
    <property type="nucleotide sequence ID" value="NZ_BAABDA010000028.1"/>
</dbReference>
<evidence type="ECO:0000256" key="1">
    <source>
        <dbReference type="SAM" id="Phobius"/>
    </source>
</evidence>
<accession>A0ABT8WSX0</accession>
<sequence>MKTVVTILMISFTGLCNAQFISGDDKLHLGAGALISATTYTAVYIATKNKKKAFWYSLGTSALAGLAKEVYDGGIQNERFDTGEALATTIGGLTASTTLSLFVGNKREKRNKRAAKIALVN</sequence>
<keyword evidence="1" id="KW-0472">Membrane</keyword>